<proteinExistence type="predicted"/>
<accession>X1CY91</accession>
<dbReference type="AlphaFoldDB" id="X1CY91"/>
<comment type="caution">
    <text evidence="1">The sequence shown here is derived from an EMBL/GenBank/DDBJ whole genome shotgun (WGS) entry which is preliminary data.</text>
</comment>
<sequence length="36" mass="3762">ATTTSTENSGLLEVLLPPFEEKFGIKVDVIAVGTGK</sequence>
<dbReference type="Gene3D" id="3.40.190.10">
    <property type="entry name" value="Periplasmic binding protein-like II"/>
    <property type="match status" value="1"/>
</dbReference>
<protein>
    <submittedName>
        <fullName evidence="1">Uncharacterized protein</fullName>
    </submittedName>
</protein>
<organism evidence="1">
    <name type="scientific">marine sediment metagenome</name>
    <dbReference type="NCBI Taxonomy" id="412755"/>
    <lineage>
        <taxon>unclassified sequences</taxon>
        <taxon>metagenomes</taxon>
        <taxon>ecological metagenomes</taxon>
    </lineage>
</organism>
<reference evidence="1" key="1">
    <citation type="journal article" date="2014" name="Front. Microbiol.">
        <title>High frequency of phylogenetically diverse reductive dehalogenase-homologous genes in deep subseafloor sedimentary metagenomes.</title>
        <authorList>
            <person name="Kawai M."/>
            <person name="Futagami T."/>
            <person name="Toyoda A."/>
            <person name="Takaki Y."/>
            <person name="Nishi S."/>
            <person name="Hori S."/>
            <person name="Arai W."/>
            <person name="Tsubouchi T."/>
            <person name="Morono Y."/>
            <person name="Uchiyama I."/>
            <person name="Ito T."/>
            <person name="Fujiyama A."/>
            <person name="Inagaki F."/>
            <person name="Takami H."/>
        </authorList>
    </citation>
    <scope>NUCLEOTIDE SEQUENCE</scope>
    <source>
        <strain evidence="1">Expedition CK06-06</strain>
    </source>
</reference>
<dbReference type="EMBL" id="BART01039323">
    <property type="protein sequence ID" value="GAH12837.1"/>
    <property type="molecule type" value="Genomic_DNA"/>
</dbReference>
<name>X1CY91_9ZZZZ</name>
<evidence type="ECO:0000313" key="1">
    <source>
        <dbReference type="EMBL" id="GAH12837.1"/>
    </source>
</evidence>
<feature type="non-terminal residue" evidence="1">
    <location>
        <position position="1"/>
    </location>
</feature>
<gene>
    <name evidence="1" type="ORF">S01H4_64699</name>
</gene>